<dbReference type="FunFam" id="1.10.150.300:FF:000001">
    <property type="entry name" value="Ribosome-binding ATPase YchF"/>
    <property type="match status" value="1"/>
</dbReference>
<dbReference type="OrthoDB" id="9810373at2"/>
<evidence type="ECO:0000256" key="4">
    <source>
        <dbReference type="ARBA" id="ARBA00022840"/>
    </source>
</evidence>
<evidence type="ECO:0000313" key="9">
    <source>
        <dbReference type="EMBL" id="BAP56602.1"/>
    </source>
</evidence>
<dbReference type="KEGG" id="tig:THII_2305"/>
<dbReference type="PANTHER" id="PTHR23305">
    <property type="entry name" value="OBG GTPASE FAMILY"/>
    <property type="match status" value="1"/>
</dbReference>
<dbReference type="HOGENOM" id="CLU_018395_0_1_6"/>
<dbReference type="GO" id="GO:0005737">
    <property type="term" value="C:cytoplasm"/>
    <property type="evidence" value="ECO:0007669"/>
    <property type="project" value="TreeGrafter"/>
</dbReference>
<dbReference type="InterPro" id="IPR006073">
    <property type="entry name" value="GTP-bd"/>
</dbReference>
<sequence length="363" mass="39880">MGFKCGIVGLPNVGKSTLFNALTNANIAAENYPFCTIDPNVGVVAMPDARLEILAGIVKPQKIIPTTMEFVDIAGLVAGASQGEGLGNQFLAHIRETQAIAHVVRCFEHDDVIHVAGTVNPLRDIEIINTELALADLATLEKAIQRVSKNTKSGNKEALAQQQLLERIQQQLNQGYPLRTLTLTEHEQVWLRELHLLTLKPILYLANVAENGFENNPYLDQVRQLAEQEGAEVVPVSAATEAELVSLEPAERAEFLSEMGLTEPGLNRVIRAGYQLLGLQTFFTAGPKEVRAWTTQIGVTAPQAAGVIHTDFEHGFIRAEVISYADFITYRGESGAKEAGKWRLEGKDYLVQEGDVMHFRFNV</sequence>
<dbReference type="InterPro" id="IPR012675">
    <property type="entry name" value="Beta-grasp_dom_sf"/>
</dbReference>
<evidence type="ECO:0000256" key="6">
    <source>
        <dbReference type="HAMAP-Rule" id="MF_00944"/>
    </source>
</evidence>
<evidence type="ECO:0000256" key="2">
    <source>
        <dbReference type="ARBA" id="ARBA00022723"/>
    </source>
</evidence>
<dbReference type="GO" id="GO:0005524">
    <property type="term" value="F:ATP binding"/>
    <property type="evidence" value="ECO:0007669"/>
    <property type="project" value="UniProtKB-UniRule"/>
</dbReference>
<dbReference type="InterPro" id="IPR004095">
    <property type="entry name" value="TGS"/>
</dbReference>
<dbReference type="STRING" id="40754.THII_2305"/>
<dbReference type="InterPro" id="IPR012676">
    <property type="entry name" value="TGS-like"/>
</dbReference>
<accession>A0A090ALC5</accession>
<dbReference type="FunFam" id="3.10.20.30:FF:000001">
    <property type="entry name" value="Ribosome-binding ATPase YchF"/>
    <property type="match status" value="1"/>
</dbReference>
<comment type="function">
    <text evidence="6">ATPase that binds to both the 70S ribosome and the 50S ribosomal subunit in a nucleotide-independent manner.</text>
</comment>
<dbReference type="AlphaFoldDB" id="A0A090ALC5"/>
<dbReference type="GO" id="GO:0016887">
    <property type="term" value="F:ATP hydrolysis activity"/>
    <property type="evidence" value="ECO:0007669"/>
    <property type="project" value="UniProtKB-UniRule"/>
</dbReference>
<dbReference type="CDD" id="cd04867">
    <property type="entry name" value="TGS_YchF_OLA1"/>
    <property type="match status" value="1"/>
</dbReference>
<proteinExistence type="inferred from homology"/>
<dbReference type="PROSITE" id="PS51880">
    <property type="entry name" value="TGS"/>
    <property type="match status" value="1"/>
</dbReference>
<keyword evidence="5" id="KW-0460">Magnesium</keyword>
<evidence type="ECO:0000256" key="1">
    <source>
        <dbReference type="ARBA" id="ARBA00001946"/>
    </source>
</evidence>
<evidence type="ECO:0000256" key="3">
    <source>
        <dbReference type="ARBA" id="ARBA00022741"/>
    </source>
</evidence>
<evidence type="ECO:0000259" key="8">
    <source>
        <dbReference type="PROSITE" id="PS51880"/>
    </source>
</evidence>
<organism evidence="9 10">
    <name type="scientific">Thioploca ingrica</name>
    <dbReference type="NCBI Taxonomy" id="40754"/>
    <lineage>
        <taxon>Bacteria</taxon>
        <taxon>Pseudomonadati</taxon>
        <taxon>Pseudomonadota</taxon>
        <taxon>Gammaproteobacteria</taxon>
        <taxon>Thiotrichales</taxon>
        <taxon>Thiotrichaceae</taxon>
        <taxon>Thioploca</taxon>
    </lineage>
</organism>
<dbReference type="PIRSF" id="PIRSF006641">
    <property type="entry name" value="CHP00092"/>
    <property type="match status" value="1"/>
</dbReference>
<dbReference type="InterPro" id="IPR013029">
    <property type="entry name" value="YchF_C"/>
</dbReference>
<dbReference type="Pfam" id="PF06071">
    <property type="entry name" value="YchF-GTPase_C"/>
    <property type="match status" value="1"/>
</dbReference>
<dbReference type="InterPro" id="IPR004396">
    <property type="entry name" value="ATPase_YchF/OLA1"/>
</dbReference>
<keyword evidence="2" id="KW-0479">Metal-binding</keyword>
<reference evidence="9 10" key="1">
    <citation type="journal article" date="2014" name="ISME J.">
        <title>Ecophysiology of Thioploca ingrica as revealed by the complete genome sequence supplemented with proteomic evidence.</title>
        <authorList>
            <person name="Kojima H."/>
            <person name="Ogura Y."/>
            <person name="Yamamoto N."/>
            <person name="Togashi T."/>
            <person name="Mori H."/>
            <person name="Watanabe T."/>
            <person name="Nemoto F."/>
            <person name="Kurokawa K."/>
            <person name="Hayashi T."/>
            <person name="Fukui M."/>
        </authorList>
    </citation>
    <scope>NUCLEOTIDE SEQUENCE [LARGE SCALE GENOMIC DNA]</scope>
</reference>
<dbReference type="InterPro" id="IPR041706">
    <property type="entry name" value="YchF_N"/>
</dbReference>
<evidence type="ECO:0000256" key="5">
    <source>
        <dbReference type="ARBA" id="ARBA00022842"/>
    </source>
</evidence>
<evidence type="ECO:0000313" key="10">
    <source>
        <dbReference type="Proteomes" id="UP000031623"/>
    </source>
</evidence>
<feature type="domain" description="OBG-type G" evidence="7">
    <location>
        <begin position="3"/>
        <end position="256"/>
    </location>
</feature>
<feature type="domain" description="TGS" evidence="8">
    <location>
        <begin position="278"/>
        <end position="361"/>
    </location>
</feature>
<dbReference type="InterPro" id="IPR031167">
    <property type="entry name" value="G_OBG"/>
</dbReference>
<dbReference type="InterPro" id="IPR027417">
    <property type="entry name" value="P-loop_NTPase"/>
</dbReference>
<dbReference type="GO" id="GO:0043023">
    <property type="term" value="F:ribosomal large subunit binding"/>
    <property type="evidence" value="ECO:0007669"/>
    <property type="project" value="UniProtKB-UniRule"/>
</dbReference>
<dbReference type="InterPro" id="IPR023192">
    <property type="entry name" value="TGS-like_dom_sf"/>
</dbReference>
<dbReference type="Gene3D" id="3.10.20.30">
    <property type="match status" value="1"/>
</dbReference>
<dbReference type="HAMAP" id="MF_00944">
    <property type="entry name" value="YchF_OLA1_ATPase"/>
    <property type="match status" value="1"/>
</dbReference>
<dbReference type="Proteomes" id="UP000031623">
    <property type="component" value="Chromosome"/>
</dbReference>
<dbReference type="SUPFAM" id="SSF52540">
    <property type="entry name" value="P-loop containing nucleoside triphosphate hydrolases"/>
    <property type="match status" value="1"/>
</dbReference>
<comment type="similarity">
    <text evidence="6">Belongs to the TRAFAC class OBG-HflX-like GTPase superfamily. OBG GTPase family. YchF/OLA1 subfamily.</text>
</comment>
<keyword evidence="10" id="KW-1185">Reference proteome</keyword>
<keyword evidence="3 6" id="KW-0547">Nucleotide-binding</keyword>
<dbReference type="PANTHER" id="PTHR23305:SF18">
    <property type="entry name" value="OBG-TYPE G DOMAIN-CONTAINING PROTEIN"/>
    <property type="match status" value="1"/>
</dbReference>
<dbReference type="NCBIfam" id="TIGR00092">
    <property type="entry name" value="redox-regulated ATPase YchF"/>
    <property type="match status" value="1"/>
</dbReference>
<dbReference type="PRINTS" id="PR00326">
    <property type="entry name" value="GTP1OBG"/>
</dbReference>
<comment type="cofactor">
    <cofactor evidence="1">
        <name>Mg(2+)</name>
        <dbReference type="ChEBI" id="CHEBI:18420"/>
    </cofactor>
</comment>
<gene>
    <name evidence="6" type="primary">ychF</name>
    <name evidence="9" type="ORF">THII_2305</name>
</gene>
<protein>
    <recommendedName>
        <fullName evidence="6">Ribosome-binding ATPase YchF</fullName>
    </recommendedName>
</protein>
<dbReference type="CDD" id="cd01900">
    <property type="entry name" value="YchF"/>
    <property type="match status" value="1"/>
</dbReference>
<dbReference type="PROSITE" id="PS51710">
    <property type="entry name" value="G_OBG"/>
    <property type="match status" value="1"/>
</dbReference>
<dbReference type="GO" id="GO:0046872">
    <property type="term" value="F:metal ion binding"/>
    <property type="evidence" value="ECO:0007669"/>
    <property type="project" value="UniProtKB-KW"/>
</dbReference>
<dbReference type="EMBL" id="AP014633">
    <property type="protein sequence ID" value="BAP56602.1"/>
    <property type="molecule type" value="Genomic_DNA"/>
</dbReference>
<feature type="binding site" evidence="6">
    <location>
        <begin position="12"/>
        <end position="17"/>
    </location>
    <ligand>
        <name>ATP</name>
        <dbReference type="ChEBI" id="CHEBI:30616"/>
    </ligand>
</feature>
<evidence type="ECO:0000259" key="7">
    <source>
        <dbReference type="PROSITE" id="PS51710"/>
    </source>
</evidence>
<dbReference type="Gene3D" id="3.40.50.300">
    <property type="entry name" value="P-loop containing nucleotide triphosphate hydrolases"/>
    <property type="match status" value="1"/>
</dbReference>
<name>A0A090ALC5_9GAMM</name>
<dbReference type="Gene3D" id="1.10.150.300">
    <property type="entry name" value="TGS-like domain"/>
    <property type="match status" value="1"/>
</dbReference>
<dbReference type="SUPFAM" id="SSF81271">
    <property type="entry name" value="TGS-like"/>
    <property type="match status" value="1"/>
</dbReference>
<dbReference type="Pfam" id="PF01926">
    <property type="entry name" value="MMR_HSR1"/>
    <property type="match status" value="1"/>
</dbReference>
<keyword evidence="4 6" id="KW-0067">ATP-binding</keyword>
<dbReference type="GO" id="GO:0005525">
    <property type="term" value="F:GTP binding"/>
    <property type="evidence" value="ECO:0007669"/>
    <property type="project" value="InterPro"/>
</dbReference>